<sequence>MSNSKRPPNELESRLHKAAITDPKNILTLDHAQSLVPDGKARVDAFNWLLSVGLFKPLHNERGRLVAFRAVTKGEVTAAQNLTSDEKLVLDHIAGARNEGMLPTTDRTCLGIWTKSLKAKTNLHQNVVDRCLKSLVQKKLIKRIPAINNKKIYMLEGLEPSAELTGGAWYIDGELDTGLIHHLTEACLKIIQEMSFPKRHSGKDGSVYPISNSPKYPDVHDILKFIKRANITQVELTVSEIESLLNVLVLDGEIEKLPATGSMLWDIDDIPDGDDNETSQRSTKKRRKHASHDDGAKASKKKRKKKYSSSEESSADDDEETTKKPKRKRPKTTTSKQSRRDKPTSLFAEDSSSSDEETRFREHKKKTKRERLSSEDDDDSSSVTESGSETNRRANKPKAMKRLSSPVRTLTFDDIDDGRNHVYRAVKHERIPLGWIEAPCTLCPSFDFCKEGGPVNPRSCGYYRDWLSEGGVAAIEDGV</sequence>
<feature type="compositionally biased region" description="Acidic residues" evidence="6">
    <location>
        <begin position="266"/>
        <end position="277"/>
    </location>
</feature>
<dbReference type="OrthoDB" id="613763at2759"/>
<dbReference type="Gene3D" id="1.10.10.10">
    <property type="entry name" value="Winged helix-like DNA-binding domain superfamily/Winged helix DNA-binding domain"/>
    <property type="match status" value="1"/>
</dbReference>
<evidence type="ECO:0000256" key="3">
    <source>
        <dbReference type="ARBA" id="ARBA00022478"/>
    </source>
</evidence>
<dbReference type="GO" id="GO:0005666">
    <property type="term" value="C:RNA polymerase III complex"/>
    <property type="evidence" value="ECO:0007669"/>
    <property type="project" value="InterPro"/>
</dbReference>
<comment type="subcellular location">
    <subcellularLocation>
        <location evidence="1">Nucleus</location>
    </subcellularLocation>
</comment>
<dbReference type="GO" id="GO:0006383">
    <property type="term" value="P:transcription by RNA polymerase III"/>
    <property type="evidence" value="ECO:0007669"/>
    <property type="project" value="InterPro"/>
</dbReference>
<evidence type="ECO:0008006" key="9">
    <source>
        <dbReference type="Google" id="ProtNLM"/>
    </source>
</evidence>
<dbReference type="HOGENOM" id="CLU_033661_3_0_1"/>
<protein>
    <recommendedName>
        <fullName evidence="9">RNA polymerase III subunit C6</fullName>
    </recommendedName>
</protein>
<evidence type="ECO:0000256" key="1">
    <source>
        <dbReference type="ARBA" id="ARBA00004123"/>
    </source>
</evidence>
<comment type="similarity">
    <text evidence="2">Belongs to the eukaryotic RPC34/RPC39 RNA polymerase subunit family.</text>
</comment>
<evidence type="ECO:0000256" key="2">
    <source>
        <dbReference type="ARBA" id="ARBA00011038"/>
    </source>
</evidence>
<keyword evidence="4" id="KW-0804">Transcription</keyword>
<dbReference type="InParanoid" id="A0A0C2XH96"/>
<dbReference type="Pfam" id="PF05158">
    <property type="entry name" value="RNA_pol_Rpc34"/>
    <property type="match status" value="2"/>
</dbReference>
<gene>
    <name evidence="7" type="ORF">M378DRAFT_72235</name>
</gene>
<dbReference type="Proteomes" id="UP000054549">
    <property type="component" value="Unassembled WGS sequence"/>
</dbReference>
<dbReference type="STRING" id="946122.A0A0C2XH96"/>
<proteinExistence type="inferred from homology"/>
<evidence type="ECO:0000256" key="5">
    <source>
        <dbReference type="ARBA" id="ARBA00023242"/>
    </source>
</evidence>
<keyword evidence="3" id="KW-0240">DNA-directed RNA polymerase</keyword>
<keyword evidence="8" id="KW-1185">Reference proteome</keyword>
<dbReference type="AlphaFoldDB" id="A0A0C2XH96"/>
<feature type="region of interest" description="Disordered" evidence="6">
    <location>
        <begin position="265"/>
        <end position="405"/>
    </location>
</feature>
<evidence type="ECO:0000256" key="4">
    <source>
        <dbReference type="ARBA" id="ARBA00023163"/>
    </source>
</evidence>
<name>A0A0C2XH96_AMAMK</name>
<dbReference type="EMBL" id="KN818229">
    <property type="protein sequence ID" value="KIL68318.1"/>
    <property type="molecule type" value="Genomic_DNA"/>
</dbReference>
<evidence type="ECO:0000256" key="6">
    <source>
        <dbReference type="SAM" id="MobiDB-lite"/>
    </source>
</evidence>
<dbReference type="InterPro" id="IPR016049">
    <property type="entry name" value="RNA_pol_Rpc34-like"/>
</dbReference>
<dbReference type="SUPFAM" id="SSF46785">
    <property type="entry name" value="Winged helix' DNA-binding domain"/>
    <property type="match status" value="1"/>
</dbReference>
<dbReference type="InterPro" id="IPR036388">
    <property type="entry name" value="WH-like_DNA-bd_sf"/>
</dbReference>
<dbReference type="InterPro" id="IPR007832">
    <property type="entry name" value="RNA_pol_Rpc34"/>
</dbReference>
<evidence type="ECO:0000313" key="7">
    <source>
        <dbReference type="EMBL" id="KIL68318.1"/>
    </source>
</evidence>
<dbReference type="InterPro" id="IPR036390">
    <property type="entry name" value="WH_DNA-bd_sf"/>
</dbReference>
<evidence type="ECO:0000313" key="8">
    <source>
        <dbReference type="Proteomes" id="UP000054549"/>
    </source>
</evidence>
<accession>A0A0C2XH96</accession>
<feature type="compositionally biased region" description="Basic residues" evidence="6">
    <location>
        <begin position="298"/>
        <end position="307"/>
    </location>
</feature>
<organism evidence="7 8">
    <name type="scientific">Amanita muscaria (strain Koide BX008)</name>
    <dbReference type="NCBI Taxonomy" id="946122"/>
    <lineage>
        <taxon>Eukaryota</taxon>
        <taxon>Fungi</taxon>
        <taxon>Dikarya</taxon>
        <taxon>Basidiomycota</taxon>
        <taxon>Agaricomycotina</taxon>
        <taxon>Agaricomycetes</taxon>
        <taxon>Agaricomycetidae</taxon>
        <taxon>Agaricales</taxon>
        <taxon>Pluteineae</taxon>
        <taxon>Amanitaceae</taxon>
        <taxon>Amanita</taxon>
    </lineage>
</organism>
<dbReference type="PANTHER" id="PTHR12780">
    <property type="entry name" value="RNA POLYMERASE III DNA DIRECTED , 39KD SUBUNIT-RELATED"/>
    <property type="match status" value="1"/>
</dbReference>
<keyword evidence="5" id="KW-0539">Nucleus</keyword>
<reference evidence="7 8" key="1">
    <citation type="submission" date="2014-04" db="EMBL/GenBank/DDBJ databases">
        <title>Evolutionary Origins and Diversification of the Mycorrhizal Mutualists.</title>
        <authorList>
            <consortium name="DOE Joint Genome Institute"/>
            <consortium name="Mycorrhizal Genomics Consortium"/>
            <person name="Kohler A."/>
            <person name="Kuo A."/>
            <person name="Nagy L.G."/>
            <person name="Floudas D."/>
            <person name="Copeland A."/>
            <person name="Barry K.W."/>
            <person name="Cichocki N."/>
            <person name="Veneault-Fourrey C."/>
            <person name="LaButti K."/>
            <person name="Lindquist E.A."/>
            <person name="Lipzen A."/>
            <person name="Lundell T."/>
            <person name="Morin E."/>
            <person name="Murat C."/>
            <person name="Riley R."/>
            <person name="Ohm R."/>
            <person name="Sun H."/>
            <person name="Tunlid A."/>
            <person name="Henrissat B."/>
            <person name="Grigoriev I.V."/>
            <person name="Hibbett D.S."/>
            <person name="Martin F."/>
        </authorList>
    </citation>
    <scope>NUCLEOTIDE SEQUENCE [LARGE SCALE GENOMIC DNA]</scope>
    <source>
        <strain evidence="7 8">Koide BX008</strain>
    </source>
</reference>